<dbReference type="AlphaFoldDB" id="A0A814EAA8"/>
<dbReference type="Proteomes" id="UP000663879">
    <property type="component" value="Unassembled WGS sequence"/>
</dbReference>
<reference evidence="1" key="1">
    <citation type="submission" date="2021-02" db="EMBL/GenBank/DDBJ databases">
        <authorList>
            <person name="Nowell W R."/>
        </authorList>
    </citation>
    <scope>NUCLEOTIDE SEQUENCE</scope>
    <source>
        <strain evidence="1">Ploen Becks lab</strain>
    </source>
</reference>
<comment type="caution">
    <text evidence="1">The sequence shown here is derived from an EMBL/GenBank/DDBJ whole genome shotgun (WGS) entry which is preliminary data.</text>
</comment>
<evidence type="ECO:0000313" key="1">
    <source>
        <dbReference type="EMBL" id="CAF0966710.1"/>
    </source>
</evidence>
<evidence type="ECO:0000313" key="2">
    <source>
        <dbReference type="Proteomes" id="UP000663879"/>
    </source>
</evidence>
<gene>
    <name evidence="1" type="ORF">OXX778_LOCUS14700</name>
</gene>
<dbReference type="EMBL" id="CAJNOC010003078">
    <property type="protein sequence ID" value="CAF0966710.1"/>
    <property type="molecule type" value="Genomic_DNA"/>
</dbReference>
<accession>A0A814EAA8</accession>
<sequence length="102" mass="12488">MEKKIKDKETITDIFNSILLLNFKSIQDEYYYIRSYLMKHFDQNIIRSLYNLIKQFEPITRNNSIELNRFLMKEAIYQLIPNRYFELVPLVNHLINLENKIL</sequence>
<keyword evidence="2" id="KW-1185">Reference proteome</keyword>
<name>A0A814EAA8_9BILA</name>
<organism evidence="1 2">
    <name type="scientific">Brachionus calyciflorus</name>
    <dbReference type="NCBI Taxonomy" id="104777"/>
    <lineage>
        <taxon>Eukaryota</taxon>
        <taxon>Metazoa</taxon>
        <taxon>Spiralia</taxon>
        <taxon>Gnathifera</taxon>
        <taxon>Rotifera</taxon>
        <taxon>Eurotatoria</taxon>
        <taxon>Monogononta</taxon>
        <taxon>Pseudotrocha</taxon>
        <taxon>Ploima</taxon>
        <taxon>Brachionidae</taxon>
        <taxon>Brachionus</taxon>
    </lineage>
</organism>
<proteinExistence type="predicted"/>
<protein>
    <submittedName>
        <fullName evidence="1">Uncharacterized protein</fullName>
    </submittedName>
</protein>